<proteinExistence type="predicted"/>
<name>A0A368N492_9GAMM</name>
<keyword evidence="3" id="KW-1185">Reference proteome</keyword>
<comment type="caution">
    <text evidence="2">The sequence shown here is derived from an EMBL/GenBank/DDBJ whole genome shotgun (WGS) entry which is preliminary data.</text>
</comment>
<dbReference type="AlphaFoldDB" id="A0A368N492"/>
<feature type="domain" description="DUF403" evidence="1">
    <location>
        <begin position="1"/>
        <end position="306"/>
    </location>
</feature>
<protein>
    <submittedName>
        <fullName evidence="2">Alpha-E domain-containing protein</fullName>
    </submittedName>
</protein>
<evidence type="ECO:0000313" key="3">
    <source>
        <dbReference type="Proteomes" id="UP000252558"/>
    </source>
</evidence>
<dbReference type="Pfam" id="PF04168">
    <property type="entry name" value="Alpha-E"/>
    <property type="match status" value="1"/>
</dbReference>
<accession>A0A368N492</accession>
<dbReference type="OrthoDB" id="9803532at2"/>
<gene>
    <name evidence="2" type="ORF">DU002_16525</name>
</gene>
<dbReference type="SUPFAM" id="SSF46966">
    <property type="entry name" value="Spectrin repeat"/>
    <property type="match status" value="1"/>
</dbReference>
<evidence type="ECO:0000313" key="2">
    <source>
        <dbReference type="EMBL" id="RCU45318.1"/>
    </source>
</evidence>
<organism evidence="2 3">
    <name type="scientific">Corallincola holothuriorum</name>
    <dbReference type="NCBI Taxonomy" id="2282215"/>
    <lineage>
        <taxon>Bacteria</taxon>
        <taxon>Pseudomonadati</taxon>
        <taxon>Pseudomonadota</taxon>
        <taxon>Gammaproteobacteria</taxon>
        <taxon>Alteromonadales</taxon>
        <taxon>Psychromonadaceae</taxon>
        <taxon>Corallincola</taxon>
    </lineage>
</organism>
<dbReference type="RefSeq" id="WP_114339541.1">
    <property type="nucleotide sequence ID" value="NZ_QPID01000011.1"/>
</dbReference>
<dbReference type="Proteomes" id="UP000252558">
    <property type="component" value="Unassembled WGS sequence"/>
</dbReference>
<sequence>MLSRVAENIYWMGRYAERADNTARLVKSTYEMMLDLPRTVPVSWSGLLDVLGCWPEKMNHEQVDEAMVMASIIGDKENSCSVISAVGAARQNARNTREMLPQSSWEVLNSCFLYTRANQGMLSNRQGRIRYCQQVQKQSEQFVGIMMNSMDRDLGFSFFRIGQLLERADMITRIIDAKATSLLQLEEDDSFSLDKYRTFFWLNALDSLEATQSFRKLIKRGVRRETVMAFLLEDPRQPRAVMYCLSKVQALLTELPKNADLIESVSSIQSAAVDCSVCELEEVTEKMDVLQRQLANLHDSIGMNYFAFRNN</sequence>
<dbReference type="EMBL" id="QPID01000011">
    <property type="protein sequence ID" value="RCU45318.1"/>
    <property type="molecule type" value="Genomic_DNA"/>
</dbReference>
<dbReference type="PANTHER" id="PTHR34595">
    <property type="entry name" value="BLR5612 PROTEIN"/>
    <property type="match status" value="1"/>
</dbReference>
<dbReference type="PANTHER" id="PTHR34595:SF7">
    <property type="entry name" value="SLL1039 PROTEIN"/>
    <property type="match status" value="1"/>
</dbReference>
<reference evidence="2 3" key="1">
    <citation type="submission" date="2018-07" db="EMBL/GenBank/DDBJ databases">
        <title>Corallincola holothuriorum sp. nov., a new facultative anaerobe isolated from sea cucumber Apostichopus japonicus.</title>
        <authorList>
            <person name="Xia H."/>
        </authorList>
    </citation>
    <scope>NUCLEOTIDE SEQUENCE [LARGE SCALE GENOMIC DNA]</scope>
    <source>
        <strain evidence="2 3">C4</strain>
    </source>
</reference>
<dbReference type="InterPro" id="IPR007296">
    <property type="entry name" value="DUF403"/>
</dbReference>
<evidence type="ECO:0000259" key="1">
    <source>
        <dbReference type="Pfam" id="PF04168"/>
    </source>
</evidence>
<dbReference type="InterPro" id="IPR051680">
    <property type="entry name" value="ATP-dep_Glu-Cys_Ligase-2"/>
</dbReference>